<dbReference type="Proteomes" id="UP000034471">
    <property type="component" value="Unassembled WGS sequence"/>
</dbReference>
<dbReference type="CDD" id="cd21631">
    <property type="entry name" value="RHH_CopG_NikR-like"/>
    <property type="match status" value="1"/>
</dbReference>
<dbReference type="GO" id="GO:0006355">
    <property type="term" value="P:regulation of DNA-templated transcription"/>
    <property type="evidence" value="ECO:0007669"/>
    <property type="project" value="InterPro"/>
</dbReference>
<evidence type="ECO:0008006" key="3">
    <source>
        <dbReference type="Google" id="ProtNLM"/>
    </source>
</evidence>
<dbReference type="SUPFAM" id="SSF47598">
    <property type="entry name" value="Ribbon-helix-helix"/>
    <property type="match status" value="1"/>
</dbReference>
<evidence type="ECO:0000313" key="1">
    <source>
        <dbReference type="EMBL" id="KKQ38879.1"/>
    </source>
</evidence>
<dbReference type="STRING" id="1618481.US54_C0001G0004"/>
<name>A0A0G0JPP6_9BACT</name>
<organism evidence="1 2">
    <name type="scientific">Candidatus Roizmanbacteria bacterium GW2011_GWA2_37_7</name>
    <dbReference type="NCBI Taxonomy" id="1618481"/>
    <lineage>
        <taxon>Bacteria</taxon>
        <taxon>Candidatus Roizmaniibacteriota</taxon>
    </lineage>
</organism>
<dbReference type="AlphaFoldDB" id="A0A0G0JPP6"/>
<dbReference type="InterPro" id="IPR010985">
    <property type="entry name" value="Ribbon_hlx_hlx"/>
</dbReference>
<comment type="caution">
    <text evidence="1">The sequence shown here is derived from an EMBL/GenBank/DDBJ whole genome shotgun (WGS) entry which is preliminary data.</text>
</comment>
<reference evidence="1 2" key="1">
    <citation type="journal article" date="2015" name="Nature">
        <title>rRNA introns, odd ribosomes, and small enigmatic genomes across a large radiation of phyla.</title>
        <authorList>
            <person name="Brown C.T."/>
            <person name="Hug L.A."/>
            <person name="Thomas B.C."/>
            <person name="Sharon I."/>
            <person name="Castelle C.J."/>
            <person name="Singh A."/>
            <person name="Wilkins M.J."/>
            <person name="Williams K.H."/>
            <person name="Banfield J.F."/>
        </authorList>
    </citation>
    <scope>NUCLEOTIDE SEQUENCE [LARGE SCALE GENOMIC DNA]</scope>
</reference>
<dbReference type="EMBL" id="LBTJ01000001">
    <property type="protein sequence ID" value="KKQ38879.1"/>
    <property type="molecule type" value="Genomic_DNA"/>
</dbReference>
<evidence type="ECO:0000313" key="2">
    <source>
        <dbReference type="Proteomes" id="UP000034471"/>
    </source>
</evidence>
<dbReference type="Gene3D" id="3.40.50.450">
    <property type="match status" value="1"/>
</dbReference>
<gene>
    <name evidence="1" type="ORF">US54_C0001G0004</name>
</gene>
<protein>
    <recommendedName>
        <fullName evidence="3">Ribbon-helix-helix protein CopG domain-containing protein</fullName>
    </recommendedName>
</protein>
<accession>A0A0G0JPP6</accession>
<proteinExistence type="predicted"/>
<sequence length="189" mass="22193">MKVFFGATYAGEKEFGKYYRHIYEVLEHMGYSHVDDEAVSITYEQYIDFMAKGRKAQVENYRKKMKCIQEADICIIESSAHSLGNGFIVQKSLESSKPTIVLYYKDNIPYFLSGIEDEKLIIKSYNNDNYRKVLRNALEIAREKRDKRFNFFLSPKLLQYIDDAAKERGVTKSKLLRDMIVKHMRENPA</sequence>